<dbReference type="Gene3D" id="3.40.250.10">
    <property type="entry name" value="Rhodanese-like domain"/>
    <property type="match status" value="1"/>
</dbReference>
<organism evidence="4 5">
    <name type="scientific">Bursaphelenchus okinawaensis</name>
    <dbReference type="NCBI Taxonomy" id="465554"/>
    <lineage>
        <taxon>Eukaryota</taxon>
        <taxon>Metazoa</taxon>
        <taxon>Ecdysozoa</taxon>
        <taxon>Nematoda</taxon>
        <taxon>Chromadorea</taxon>
        <taxon>Rhabditida</taxon>
        <taxon>Tylenchina</taxon>
        <taxon>Tylenchomorpha</taxon>
        <taxon>Aphelenchoidea</taxon>
        <taxon>Aphelenchoididae</taxon>
        <taxon>Bursaphelenchus</taxon>
    </lineage>
</organism>
<evidence type="ECO:0000313" key="4">
    <source>
        <dbReference type="EMBL" id="CAD5216404.1"/>
    </source>
</evidence>
<dbReference type="InterPro" id="IPR045799">
    <property type="entry name" value="TBC1D23_C"/>
</dbReference>
<proteinExistence type="predicted"/>
<keyword evidence="5" id="KW-1185">Reference proteome</keyword>
<dbReference type="PANTHER" id="PTHR14374">
    <property type="entry name" value="FOIE GRAS"/>
    <property type="match status" value="1"/>
</dbReference>
<dbReference type="InterPro" id="IPR021773">
    <property type="entry name" value="TPC11"/>
</dbReference>
<feature type="region of interest" description="Disordered" evidence="1">
    <location>
        <begin position="1044"/>
        <end position="1065"/>
    </location>
</feature>
<reference evidence="4" key="1">
    <citation type="submission" date="2020-09" db="EMBL/GenBank/DDBJ databases">
        <authorList>
            <person name="Kikuchi T."/>
        </authorList>
    </citation>
    <scope>NUCLEOTIDE SEQUENCE</scope>
    <source>
        <strain evidence="4">SH1</strain>
    </source>
</reference>
<dbReference type="Pfam" id="PF11817">
    <property type="entry name" value="Foie-gras_1"/>
    <property type="match status" value="1"/>
</dbReference>
<dbReference type="PANTHER" id="PTHR14374:SF0">
    <property type="entry name" value="TRAFFICKING PROTEIN PARTICLE COMPLEX SUBUNIT 11"/>
    <property type="match status" value="1"/>
</dbReference>
<evidence type="ECO:0008006" key="6">
    <source>
        <dbReference type="Google" id="ProtNLM"/>
    </source>
</evidence>
<dbReference type="Proteomes" id="UP000783686">
    <property type="component" value="Unassembled WGS sequence"/>
</dbReference>
<evidence type="ECO:0000313" key="5">
    <source>
        <dbReference type="Proteomes" id="UP000614601"/>
    </source>
</evidence>
<evidence type="ECO:0000259" key="2">
    <source>
        <dbReference type="PROSITE" id="PS50086"/>
    </source>
</evidence>
<dbReference type="EMBL" id="CAJFCW020000003">
    <property type="protein sequence ID" value="CAG9105885.1"/>
    <property type="molecule type" value="Genomic_DNA"/>
</dbReference>
<dbReference type="OrthoDB" id="6278596at2759"/>
<dbReference type="Pfam" id="PF00566">
    <property type="entry name" value="RabGAP-TBC"/>
    <property type="match status" value="1"/>
</dbReference>
<feature type="domain" description="Rhodanese" evidence="3">
    <location>
        <begin position="1354"/>
        <end position="1460"/>
    </location>
</feature>
<dbReference type="InterPro" id="IPR035969">
    <property type="entry name" value="Rab-GAP_TBC_sf"/>
</dbReference>
<dbReference type="EMBL" id="CAJFDH010000003">
    <property type="protein sequence ID" value="CAD5216404.1"/>
    <property type="molecule type" value="Genomic_DNA"/>
</dbReference>
<dbReference type="InterPro" id="IPR000195">
    <property type="entry name" value="Rab-GAP-TBC_dom"/>
</dbReference>
<sequence length="1692" mass="192855">MLAGQIKQLIGLTGLDIHNNEVHKNILAAFQGHKDDLPVLYKLWKPENEKPKLEKQIFRSPKGIIKRDWPLKYLEHRPAVIVLFLDLNWDHPNWAEKLVEVESKVASLKQGVPVKETKIALVLIQNSNSSSLSPDDYLAKERSVELCQSCQLNDKQIFVFPDYEPHNAVVKRMENGLYELGQSFYQAILRRVRLRSIPNNYLNLTIRQQFKLGFLSEMRQDTHSALRPYRQAYQHCADAEIPDTELFEYLAVVSLLSYKICELCFLNNLASEAVNQFRKLNASFFNRRAGYYPCNELAEIEIGKWKSQQCRLFADLFSHAIAKGLAAYPYQNPGLQLDMAADFLCQVNARVALLKNAVGQHEITAAHKSVLNYPEDSLHPVYFGQRPWRVGTHMNSQLDPIKEHAAKQALEVICQPNYQQSLTLFSAAMRNFQIYRCNRMQRTVLLKMADEYFNLRRFQKSMQVLVHVVYELRRENVNHILFPILQRCLDASYCDGDVKEYIWAVSQLLNPSIIFSIVNQPYYAQLKLQLEENFNNILNGVPPKTHGSLYTRLTQNEIQQVEDKWQEAYKSEFEYTTNLTRLDPHLLAAAVFLPTTENRTVNSGENVLVQLTHIRLIIGDEGSKVRGCLEYENIISTMTPTTFKPLIRSVFTGDIGTPSIKLVPAKPNLTLIWPQSDVIYTDAHNKLKFTLRNNEDVALRGVKVTCRQLEPEESQSEGYVFPALLLCDDHGEKQPRLTKDIAPYLSPGTEISFTLNCYAKCVFNSQLQIRIQASTEDPKYSEGLIEGVFSQQFTGKKLFNHKTVLYAPNREKVDFLIQSNECRIECVCKAETDVEIVNATFSLSPTLSMKLGSVVAPDGILQSGEEVKLSATIKAPAVLPMSSEVELGKCVIRWKRPEEEKITESWLYLGQFNIQQCPLKVEPVISQKKHVMRKVIELEYKLQNLTEEALHFKVTVDRADSLMFSGYTERNVRLAPHAKDSLKIAMIALGAGQLDIPRLKIEFPDNNMNELVQKYALGIMTSASSLADDAELLNLNESGATSDDWVKDLSESSDSPSQPSGNNNIEKLESLSERWEGFLGVRNRPDPLLDWDQLYNLKNQAILRKDTRKMFESLHNCKIPAHEVESLITLYCKKRHIEYETGNGWLDIIKVLLHVDFDASTLYNVFYAITTKYIPRSSDADGKVYDLFRLILQYHDPQLCSFLDSMKIQPQHYAKEWFTSLMSKSLTPDVCRCVWDLYFQQGDPFLLFFVSLSFLQCAKENIMKLKNRDKVIEHIVKSPKDMSVDDIPDLFDVCVVTMNYTPISLRRDFHCLLFGANLVDDFTDFPLNRIICLPVSTGEIYKKVIDLNVNAPVQIFNYFIIDTRPHDIFVTGSILGAYNLNGQLIIEEPENFKIAMTSLLQFKQNTHPKDHICFVGSGDSEEDATMFMVIARFLQQNIPNISYVDGGFKGVHLMLQEMNALGKLNNHIDPEKCAECCSKEVGQSLSIMEKMKRAVQAKKDAISTAVSGMVESTSHTNFKHAKPSDRNSGKRYKNMHSVFTINNSESESSGDEDMGTGIVAASKEKKKWLEVQKQQDVFKFFEGHEVFQDKTHTKCFIVVSYSHMLIYHDEGDGYVKLTAQHSLSSIVRVTSKRKVPEFLTFKFGYENAFGETQITRVHCFLLAKSGDCAQAIKQVMSRSNNVNLASPTGSAS</sequence>
<dbReference type="Pfam" id="PF00581">
    <property type="entry name" value="Rhodanese"/>
    <property type="match status" value="1"/>
</dbReference>
<evidence type="ECO:0000259" key="3">
    <source>
        <dbReference type="PROSITE" id="PS50206"/>
    </source>
</evidence>
<dbReference type="PROSITE" id="PS50086">
    <property type="entry name" value="TBC_RABGAP"/>
    <property type="match status" value="1"/>
</dbReference>
<feature type="domain" description="Rab-GAP TBC" evidence="2">
    <location>
        <begin position="1081"/>
        <end position="1242"/>
    </location>
</feature>
<dbReference type="InterPro" id="IPR001763">
    <property type="entry name" value="Rhodanese-like_dom"/>
</dbReference>
<dbReference type="Pfam" id="PF19430">
    <property type="entry name" value="TBC1D23_C"/>
    <property type="match status" value="1"/>
</dbReference>
<name>A0A811KLE2_9BILA</name>
<dbReference type="SUPFAM" id="SSF47923">
    <property type="entry name" value="Ypt/Rab-GAP domain of gyp1p"/>
    <property type="match status" value="1"/>
</dbReference>
<protein>
    <recommendedName>
        <fullName evidence="6">TBC1 domain family member 23</fullName>
    </recommendedName>
</protein>
<dbReference type="InterPro" id="IPR036873">
    <property type="entry name" value="Rhodanese-like_dom_sf"/>
</dbReference>
<dbReference type="Gene3D" id="1.10.472.80">
    <property type="entry name" value="Ypt/Rab-GAP domain of gyp1p, domain 3"/>
    <property type="match status" value="1"/>
</dbReference>
<comment type="caution">
    <text evidence="4">The sequence shown here is derived from an EMBL/GenBank/DDBJ whole genome shotgun (WGS) entry which is preliminary data.</text>
</comment>
<gene>
    <name evidence="4" type="ORF">BOKJ2_LOCUS6576</name>
</gene>
<dbReference type="PROSITE" id="PS50206">
    <property type="entry name" value="RHODANESE_3"/>
    <property type="match status" value="1"/>
</dbReference>
<dbReference type="CDD" id="cd20788">
    <property type="entry name" value="TBC1D23_C-like"/>
    <property type="match status" value="1"/>
</dbReference>
<evidence type="ECO:0000256" key="1">
    <source>
        <dbReference type="SAM" id="MobiDB-lite"/>
    </source>
</evidence>
<accession>A0A811KLE2</accession>
<dbReference type="SUPFAM" id="SSF52821">
    <property type="entry name" value="Rhodanese/Cell cycle control phosphatase"/>
    <property type="match status" value="1"/>
</dbReference>
<dbReference type="Proteomes" id="UP000614601">
    <property type="component" value="Unassembled WGS sequence"/>
</dbReference>